<sequence>MQKIFSLSEIGASDVSHDLVSFDIFDTLVYRRYLEVNEVHDLASAYALSLLGQFGKENPGALTLTRYDITNVMKAAAHERIEEPTLEAVWSRLFTARIGHTEKALTLGRKVAAFEYEIDRQNLYAVEGAAEMLAALKAQGKTVIAISDMYFSQTEIEGILLQTGLAQHIDRVFVSSQENLTKHSGNLFTHVWKQFDIAPAKTLHLGDNTHSDVAMPTSLGGHAIHVAHAPLLRIKRPDYGRRPDIHMEIGDLSKLFLTQLLLCAQSDGSDRLFFLSRDGCLLHKVLEKWNSPLFRNFFTPIHSEDLFLSRAVTCWLNVNFQDKWLLQSIGHAFWLHHGKATPRQISGMLGIDATPAGLDADKVYHSSTDTFTVLEAYEASGLVEEIRTALLHKRAMAASYLKDAGVLNHQSVHVCDVGYSGTVVRDLNTFFLQEGPQGLGGSIPQVYFHCIASNANYSGNARTALPHVIFQKDVILNDGLLPGELKDSFAWLEMFFKHPLYGPLLGYRKDGDRTVPSYDVAAQEDPHHPCHLILNTIKSDPSDIVLLWMSAVGFWSQFTSPLIERFLNPDESTIEQMLSDVYEVDAVSGKTRSVVLVAPELSDEEIRHRAQREDYWIPGSLVASRLARTRSAFETDTEQKSLVNKLRALANHGAEGKGSKQAERNQDAFDPAFYRRFYRDLSALPNDRALEDHYFTHGRLVGRYGSEAMMKREQAALEQRLPRDFDAGAYFMANPDLPVTQPVSWTAARHYLNIGAAQNRPYHYHFPGLDEAFEALLTTNKISLSDAERKDYQDGVPARILLLRRLGAISAPWFNMLDLQEFSALNFEWCGKPASAAEAILTFLKDGIERIAPLSVSVAFDPDFYRRQYTDAADLSDIDAYRHWLEAGSLMHRAPSEEWALQHMIGQRTYPTAFHWDLFQATDRARFARSTRLDLLDAFLSTAVPPRDDLVGGPGAGDLWTWRAARAQGAGDQHLSTECLREAARVEPHRGVFWHTLGDRLQSQGDLHGALEAYTRCLKTDTPNRWSHINCIRLSADLGFYEKGLEHLRTAQTAWKEMQPWREARTHLFMRWFDHAAHHSYDRITQDDIRARTHPDARFLAFMNTFVPTVASIGIPAPLTLARTDGPILILSGSGLSERTRWEASLRIAPDDARQVIVFSREQVALFAESLPGASVALYHEVETDGLIVDTLLRAKALGVRNIYWAGPLGRDSTGEGPDLSDLAWSDFLLYRDSRETGRTLRSIHAATMCDDVVLTMPSLITRFHDLSLRPRLGVSALMDALADMPPATETAPGKIRIFCSLAGRPVRVSTADEDAYAPRIGQKALLKALDALLETYPDVSLLVEGVDPALPLSVRNSTRIERLGSELTSDQRLAALSRCAIALDLRHLPRDQRSLADEATWSGIPCLVLSDNPALGSASTPGYAKWAQISEVLKAWIGQPQTLEDATLAARTHFEEAVSPTPVVWSPVRAVPATKAKPRILFANLFAPPQTTGGATRVLSDNAGYMLAHAGDDYDFAILASDDENSHRGVTRVDSWKGAPVFRIATPQEIDMDWRTYNSEVDAQTRRIITLFKPDLVHIHCLPRLSVAVAEACRRLGIPYVITLHDAWWLSDFPFLVQEDGEPARISIDPATQSYSHRIGLPRSLERAARLRSALRHAQELLSVSEEFAEIYRKAGFQVSTIANGVSALVAPVRTPRQGRVRLGHLGGLEHHKGAYLVEAALRSRPFRNLSLTILEHARDPGSPLETRWGSTPVTIRGKVPADRIATLYGDMDILLAPSTWPESFGLVTREAAQCGAWVIGSNQGAMGTDIVEGVNGFVVDTTSPADLVRVLEMIDADPERYLTPPPQPDTPLRHADDQARDILSLYRTLLASRP</sequence>
<dbReference type="Gene3D" id="1.25.40.10">
    <property type="entry name" value="Tetratricopeptide repeat domain"/>
    <property type="match status" value="1"/>
</dbReference>
<dbReference type="EMBL" id="CP004373">
    <property type="protein sequence ID" value="AHK71141.1"/>
    <property type="molecule type" value="Genomic_DNA"/>
</dbReference>
<dbReference type="GeneID" id="56905477"/>
<dbReference type="SUPFAM" id="SSF56784">
    <property type="entry name" value="HAD-like"/>
    <property type="match status" value="1"/>
</dbReference>
<evidence type="ECO:0000256" key="1">
    <source>
        <dbReference type="ARBA" id="ARBA00022676"/>
    </source>
</evidence>
<keyword evidence="2 5" id="KW-0808">Transferase</keyword>
<dbReference type="RefSeq" id="WP_041111600.1">
    <property type="nucleotide sequence ID" value="NZ_CP004373.1"/>
</dbReference>
<evidence type="ECO:0000313" key="6">
    <source>
        <dbReference type="Proteomes" id="UP000031656"/>
    </source>
</evidence>
<evidence type="ECO:0000256" key="2">
    <source>
        <dbReference type="ARBA" id="ARBA00022679"/>
    </source>
</evidence>
<evidence type="ECO:0000313" key="5">
    <source>
        <dbReference type="EMBL" id="AHK71141.1"/>
    </source>
</evidence>
<feature type="domain" description="Glycosyl transferase family 1" evidence="3">
    <location>
        <begin position="1755"/>
        <end position="1841"/>
    </location>
</feature>
<dbReference type="GO" id="GO:0016757">
    <property type="term" value="F:glycosyltransferase activity"/>
    <property type="evidence" value="ECO:0007669"/>
    <property type="project" value="UniProtKB-KW"/>
</dbReference>
<dbReference type="Pfam" id="PF00702">
    <property type="entry name" value="Hydrolase"/>
    <property type="match status" value="1"/>
</dbReference>
<evidence type="ECO:0000259" key="3">
    <source>
        <dbReference type="Pfam" id="PF00534"/>
    </source>
</evidence>
<dbReference type="PANTHER" id="PTHR12526">
    <property type="entry name" value="GLYCOSYLTRANSFERASE"/>
    <property type="match status" value="1"/>
</dbReference>
<accession>A0A067Z2A1</accession>
<dbReference type="SUPFAM" id="SSF53756">
    <property type="entry name" value="UDP-Glycosyltransferase/glycogen phosphorylase"/>
    <property type="match status" value="1"/>
</dbReference>
<reference evidence="5 6" key="1">
    <citation type="journal article" date="2015" name="Appl. Microbiol. Biotechnol.">
        <title>The consequence of an additional NADH dehydrogenase paralog on the growth of Gluconobacter oxydans DSM3504.</title>
        <authorList>
            <person name="Kostner D."/>
            <person name="Luchterhand B."/>
            <person name="Junker A."/>
            <person name="Volland S."/>
            <person name="Daniel R."/>
            <person name="Buchs J."/>
            <person name="Liebl W."/>
            <person name="Ehrenreich A."/>
        </authorList>
    </citation>
    <scope>NUCLEOTIDE SEQUENCE [LARGE SCALE GENOMIC DNA]</scope>
    <source>
        <strain evidence="5">DSM 3504</strain>
    </source>
</reference>
<dbReference type="CDD" id="cd03823">
    <property type="entry name" value="GT4_ExpE7-like"/>
    <property type="match status" value="1"/>
</dbReference>
<dbReference type="Gene3D" id="3.40.50.1000">
    <property type="entry name" value="HAD superfamily/HAD-like"/>
    <property type="match status" value="1"/>
</dbReference>
<dbReference type="HOGENOM" id="CLU_236509_0_0_5"/>
<dbReference type="Pfam" id="PF00534">
    <property type="entry name" value="Glycos_transf_1"/>
    <property type="match status" value="1"/>
</dbReference>
<evidence type="ECO:0000259" key="4">
    <source>
        <dbReference type="Pfam" id="PF13439"/>
    </source>
</evidence>
<dbReference type="InterPro" id="IPR011990">
    <property type="entry name" value="TPR-like_helical_dom_sf"/>
</dbReference>
<dbReference type="Pfam" id="PF13439">
    <property type="entry name" value="Glyco_transf_4"/>
    <property type="match status" value="1"/>
</dbReference>
<feature type="domain" description="Glycosyltransferase subfamily 4-like N-terminal" evidence="4">
    <location>
        <begin position="1494"/>
        <end position="1687"/>
    </location>
</feature>
<keyword evidence="1" id="KW-0328">Glycosyltransferase</keyword>
<dbReference type="KEGG" id="goy:GLS_c12440"/>
<dbReference type="SUPFAM" id="SSF48452">
    <property type="entry name" value="TPR-like"/>
    <property type="match status" value="1"/>
</dbReference>
<dbReference type="InterPro" id="IPR023214">
    <property type="entry name" value="HAD_sf"/>
</dbReference>
<gene>
    <name evidence="5" type="ORF">GLS_c12440</name>
</gene>
<dbReference type="CDD" id="cd01427">
    <property type="entry name" value="HAD_like"/>
    <property type="match status" value="1"/>
</dbReference>
<dbReference type="PANTHER" id="PTHR12526:SF510">
    <property type="entry name" value="D-INOSITOL 3-PHOSPHATE GLYCOSYLTRANSFERASE"/>
    <property type="match status" value="1"/>
</dbReference>
<dbReference type="Proteomes" id="UP000031656">
    <property type="component" value="Chromosome"/>
</dbReference>
<dbReference type="InterPro" id="IPR028098">
    <property type="entry name" value="Glyco_trans_4-like_N"/>
</dbReference>
<proteinExistence type="predicted"/>
<dbReference type="InterPro" id="IPR001296">
    <property type="entry name" value="Glyco_trans_1"/>
</dbReference>
<dbReference type="Gene3D" id="1.10.150.400">
    <property type="match status" value="1"/>
</dbReference>
<dbReference type="InterPro" id="IPR036412">
    <property type="entry name" value="HAD-like_sf"/>
</dbReference>
<organism evidence="5 6">
    <name type="scientific">Gluconobacter oxydans DSM 3504</name>
    <dbReference type="NCBI Taxonomy" id="1288313"/>
    <lineage>
        <taxon>Bacteria</taxon>
        <taxon>Pseudomonadati</taxon>
        <taxon>Pseudomonadota</taxon>
        <taxon>Alphaproteobacteria</taxon>
        <taxon>Acetobacterales</taxon>
        <taxon>Acetobacteraceae</taxon>
        <taxon>Gluconobacter</taxon>
    </lineage>
</organism>
<protein>
    <submittedName>
        <fullName evidence="5">Putative glycosyltransferase</fullName>
    </submittedName>
</protein>
<dbReference type="Gene3D" id="3.40.50.2000">
    <property type="entry name" value="Glycogen Phosphorylase B"/>
    <property type="match status" value="2"/>
</dbReference>
<name>A0A067Z2A1_GLUOY</name>